<keyword evidence="17" id="KW-1185">Reference proteome</keyword>
<dbReference type="Proteomes" id="UP000472240">
    <property type="component" value="Chromosome 9"/>
</dbReference>
<reference evidence="16 17" key="2">
    <citation type="journal article" date="2018" name="Annu Rev Anim Biosci">
        <title>Bat Biology, Genomes, and the Bat1K Project: To Generate Chromosome-Level Genomes for All Living Bat Species.</title>
        <authorList>
            <person name="Teeling E.C."/>
            <person name="Vernes S.C."/>
            <person name="Davalos L.M."/>
            <person name="Ray D.A."/>
            <person name="Gilbert M.T.P."/>
            <person name="Myers E."/>
        </authorList>
    </citation>
    <scope>NUCLEOTIDE SEQUENCE</scope>
</reference>
<dbReference type="KEGG" id="rfq:117027712"/>
<dbReference type="UniPathway" id="UPA00193"/>
<keyword evidence="7 13" id="KW-0285">Flavoprotein</keyword>
<evidence type="ECO:0000256" key="3">
    <source>
        <dbReference type="ARBA" id="ARBA00006743"/>
    </source>
</evidence>
<reference evidence="15 18" key="4">
    <citation type="journal article" date="2020" name="Nature">
        <title>Six reference-quality genomes reveal evolution of bat adaptations.</title>
        <authorList>
            <person name="Jebb D."/>
            <person name="Huang Z."/>
            <person name="Pippel M."/>
            <person name="Hughes G.M."/>
            <person name="Lavrichenko K."/>
            <person name="Devanna P."/>
            <person name="Winkler S."/>
            <person name="Jermiin L.S."/>
            <person name="Skirmuntt E.C."/>
            <person name="Katzourakis A."/>
            <person name="Burkitt-Gray L."/>
            <person name="Ray D.A."/>
            <person name="Sullivan K.A.M."/>
            <person name="Roscito J.G."/>
            <person name="Kirilenko B.M."/>
            <person name="Davalos L.M."/>
            <person name="Corthals A.P."/>
            <person name="Power M.L."/>
            <person name="Jones G."/>
            <person name="Ransome R.D."/>
            <person name="Dechmann D.K.N."/>
            <person name="Locatelli A.G."/>
            <person name="Puechmaille S.J."/>
            <person name="Fedrigo O."/>
            <person name="Jarvis E.D."/>
            <person name="Hiller M."/>
            <person name="Vernes S.C."/>
            <person name="Myers E.W."/>
            <person name="Teeling E.C."/>
        </authorList>
    </citation>
    <scope>NUCLEOTIDE SEQUENCE [LARGE SCALE GENOMIC DNA]</scope>
    <source>
        <strain evidence="15">MRhiFer1</strain>
        <tissue evidence="15">Lung</tissue>
    </source>
</reference>
<evidence type="ECO:0000256" key="2">
    <source>
        <dbReference type="ARBA" id="ARBA00004777"/>
    </source>
</evidence>
<dbReference type="CTD" id="4524"/>
<evidence type="ECO:0000256" key="11">
    <source>
        <dbReference type="ARBA" id="ARBA00047751"/>
    </source>
</evidence>
<comment type="pathway">
    <text evidence="2 13">One-carbon metabolism; tetrahydrofolate interconversion.</text>
</comment>
<dbReference type="GO" id="GO:0072341">
    <property type="term" value="F:modified amino acid binding"/>
    <property type="evidence" value="ECO:0007669"/>
    <property type="project" value="Ensembl"/>
</dbReference>
<sequence>MLQAGPGGAIPLESDPVTLNVCWPHLYQPLQSLAGVPSFHLPSAAAAAPQPSLWSGGFVPAHLSLCGSPSSSLKLLLCHNSAHSRHTRWGSFLCFSSAGSVSEPAEMDHPKPKVLPAGHHCPSLGMWALEAGSVRFSVPPSISRNSVMVNEPGGHGGPNPCLEGSSIGRESSKVRSRCSTRGLKPERHERLREKMRRRMESGDKWFSLEFFPPRLAEGAADLISGFDQMRAGGPLFIDVTWHPAGDPGSDKETSSMTIAGIAVNYCGLETVLHMTCCCQSQEKITCHLHKAKRLGLKNILALRGDPVGDQWKEEEGGFCYALDLVKHIRSEFGDYFDIGVAGYPKGHPDAGSFESDLKFLKEKVSAGADFIITQLFFEADTFCHFVKACSEIGITCPILPGIFLIQNYHSLQQLVKLSKLEVPQQIKDKIEPIKDNDAAICNYGIDQAVSLCQTLLASGLVPGLHFYTLNRTMAAIQVLKRLGMWTEDPRRFLPWAVSAHPKRWEEDVRPIFWASRPKSYIYRTREWDEFPKGRWGNSSSPAFGELKDYYLFYLKSTSPKEEELLKMWGEELNSEESVFEVFMHYLSGEPNRNGCKVTCLPWNDKPLATDPSLMKEKLLWMNRRGVLTINSQPNINGQPSSHPVLGWGPSGGYVFQKAYLEFFTSPKTVKALLQVLKKYEFRVNYHIVDVKGENITNAPELQPNAVTWGIFPGREIIQPTVVDPVSFMFWKDEAFALWIKQWGKLYAEASPSQEIIRYIHDNYFLVNLVDNDFPLDNCLWQVIEDTFELLDRPPQTDRDMEAT</sequence>
<dbReference type="GO" id="GO:0071949">
    <property type="term" value="F:FAD binding"/>
    <property type="evidence" value="ECO:0007669"/>
    <property type="project" value="TreeGrafter"/>
</dbReference>
<dbReference type="GeneTree" id="ENSGT00390000012490"/>
<evidence type="ECO:0000313" key="18">
    <source>
        <dbReference type="Proteomes" id="UP000585614"/>
    </source>
</evidence>
<dbReference type="InterPro" id="IPR029041">
    <property type="entry name" value="FAD-linked_oxidoreductase-like"/>
</dbReference>
<dbReference type="GO" id="GO:0005829">
    <property type="term" value="C:cytosol"/>
    <property type="evidence" value="ECO:0007669"/>
    <property type="project" value="TreeGrafter"/>
</dbReference>
<dbReference type="InterPro" id="IPR053806">
    <property type="entry name" value="MTHFR_C"/>
</dbReference>
<comment type="cofactor">
    <cofactor evidence="1 13">
        <name>FAD</name>
        <dbReference type="ChEBI" id="CHEBI:57692"/>
    </cofactor>
</comment>
<dbReference type="Pfam" id="PF02219">
    <property type="entry name" value="MTHFR"/>
    <property type="match status" value="1"/>
</dbReference>
<dbReference type="InterPro" id="IPR004621">
    <property type="entry name" value="Fadh2_euk"/>
</dbReference>
<gene>
    <name evidence="16" type="primary">MTHFR</name>
    <name evidence="15" type="ORF">mRhiFer1_011368</name>
</gene>
<dbReference type="CDD" id="cd00537">
    <property type="entry name" value="MTHFR"/>
    <property type="match status" value="1"/>
</dbReference>
<dbReference type="SUPFAM" id="SSF51730">
    <property type="entry name" value="FAD-linked oxidoreductase"/>
    <property type="match status" value="1"/>
</dbReference>
<comment type="function">
    <text evidence="12">Catalyzes the conversion of 5,10-methylenetetrahydrofolate to 5-methyltetrahydrofolate, a cosubstrate for homocysteine remethylation to methionine. Represents a key regulatory connection between the folate and methionine cycles.</text>
</comment>
<dbReference type="EC" id="1.5.1.53" evidence="13"/>
<dbReference type="GO" id="GO:0001843">
    <property type="term" value="P:neural tube closure"/>
    <property type="evidence" value="ECO:0007669"/>
    <property type="project" value="Ensembl"/>
</dbReference>
<dbReference type="PANTHER" id="PTHR45754:SF3">
    <property type="entry name" value="METHYLENETETRAHYDROFOLATE REDUCTASE (NADPH)"/>
    <property type="match status" value="1"/>
</dbReference>
<dbReference type="Ensembl" id="ENSRFET00010026639.1">
    <property type="protein sequence ID" value="ENSRFEP00010024508.1"/>
    <property type="gene ID" value="ENSRFEG00010016116.1"/>
</dbReference>
<comment type="subunit">
    <text evidence="4">Homodimer.</text>
</comment>
<dbReference type="EMBL" id="JACAGC010000009">
    <property type="protein sequence ID" value="KAF6345136.1"/>
    <property type="molecule type" value="Genomic_DNA"/>
</dbReference>
<dbReference type="NCBIfam" id="TIGR00677">
    <property type="entry name" value="fadh2_euk"/>
    <property type="match status" value="1"/>
</dbReference>
<evidence type="ECO:0000256" key="10">
    <source>
        <dbReference type="ARBA" id="ARBA00023002"/>
    </source>
</evidence>
<dbReference type="RefSeq" id="XP_032971647.1">
    <property type="nucleotide sequence ID" value="XM_033115756.1"/>
</dbReference>
<dbReference type="OrthoDB" id="16284at2759"/>
<accession>A0A671FQ00</accession>
<keyword evidence="8 13" id="KW-0274">FAD</keyword>
<reference evidence="16 17" key="3">
    <citation type="submission" date="2018-12" db="EMBL/GenBank/DDBJ databases">
        <title>G10K-VGP greater horseshoe bat female genome, primary haplotype.</title>
        <authorList>
            <person name="Teeling E."/>
            <person name="Myers G."/>
            <person name="Vernes S."/>
            <person name="Pippel M."/>
            <person name="Winkler S."/>
            <person name="Fedrigo O."/>
            <person name="Rhie A."/>
            <person name="Koren S."/>
            <person name="Phillippy A."/>
            <person name="Lewin H."/>
            <person name="Damas J."/>
            <person name="Howe K."/>
            <person name="Mountcastle J."/>
            <person name="Jarvis E.D."/>
        </authorList>
    </citation>
    <scope>NUCLEOTIDE SEQUENCE [LARGE SCALE GENOMIC DNA]</scope>
</reference>
<evidence type="ECO:0000256" key="4">
    <source>
        <dbReference type="ARBA" id="ARBA00011738"/>
    </source>
</evidence>
<evidence type="ECO:0000256" key="8">
    <source>
        <dbReference type="ARBA" id="ARBA00022827"/>
    </source>
</evidence>
<comment type="catalytic activity">
    <reaction evidence="11">
        <text>(6S)-5-methyl-5,6,7,8-tetrahydrofolate + NADP(+) = (6R)-5,10-methylene-5,6,7,8-tetrahydrofolate + NADPH + H(+)</text>
        <dbReference type="Rhea" id="RHEA:19817"/>
        <dbReference type="ChEBI" id="CHEBI:15378"/>
        <dbReference type="ChEBI" id="CHEBI:15636"/>
        <dbReference type="ChEBI" id="CHEBI:18608"/>
        <dbReference type="ChEBI" id="CHEBI:57783"/>
        <dbReference type="ChEBI" id="CHEBI:58349"/>
        <dbReference type="EC" id="1.5.1.53"/>
    </reaction>
    <physiologicalReaction direction="right-to-left" evidence="11">
        <dbReference type="Rhea" id="RHEA:19819"/>
    </physiologicalReaction>
</comment>
<dbReference type="FunFam" id="3.20.20.220:FF:000003">
    <property type="entry name" value="Methylenetetrahydrofolate reductase"/>
    <property type="match status" value="1"/>
</dbReference>
<dbReference type="Proteomes" id="UP000585614">
    <property type="component" value="Unassembled WGS sequence"/>
</dbReference>
<evidence type="ECO:0000256" key="7">
    <source>
        <dbReference type="ARBA" id="ARBA00022630"/>
    </source>
</evidence>
<dbReference type="GO" id="GO:0044877">
    <property type="term" value="F:protein-containing complex binding"/>
    <property type="evidence" value="ECO:0007669"/>
    <property type="project" value="Ensembl"/>
</dbReference>
<dbReference type="GO" id="GO:0050667">
    <property type="term" value="P:homocysteine metabolic process"/>
    <property type="evidence" value="ECO:0007669"/>
    <property type="project" value="Ensembl"/>
</dbReference>
<dbReference type="Gene3D" id="3.20.20.220">
    <property type="match status" value="1"/>
</dbReference>
<organism evidence="16 17">
    <name type="scientific">Rhinolophus ferrumequinum</name>
    <name type="common">Greater horseshoe bat</name>
    <dbReference type="NCBI Taxonomy" id="59479"/>
    <lineage>
        <taxon>Eukaryota</taxon>
        <taxon>Metazoa</taxon>
        <taxon>Chordata</taxon>
        <taxon>Craniata</taxon>
        <taxon>Vertebrata</taxon>
        <taxon>Euteleostomi</taxon>
        <taxon>Mammalia</taxon>
        <taxon>Eutheria</taxon>
        <taxon>Laurasiatheria</taxon>
        <taxon>Chiroptera</taxon>
        <taxon>Yinpterochiroptera</taxon>
        <taxon>Rhinolophoidea</taxon>
        <taxon>Rhinolophidae</taxon>
        <taxon>Rhinolophinae</taxon>
        <taxon>Rhinolophus</taxon>
    </lineage>
</organism>
<dbReference type="GO" id="GO:0070828">
    <property type="term" value="P:heterochromatin organization"/>
    <property type="evidence" value="ECO:0007669"/>
    <property type="project" value="Ensembl"/>
</dbReference>
<protein>
    <recommendedName>
        <fullName evidence="13">Methylenetetrahydrofolate reductase</fullName>
        <ecNumber evidence="13">1.5.1.53</ecNumber>
    </recommendedName>
</protein>
<reference evidence="16 17" key="1">
    <citation type="journal article" date="2015" name="Annu Rev Anim Biosci">
        <title>The Genome 10K Project: a way forward.</title>
        <authorList>
            <person name="Koepfli K.P."/>
            <person name="Paten B."/>
            <person name="O'Brien S.J."/>
            <person name="Koepfli K.P."/>
            <person name="Paten B."/>
            <person name="Antunes A."/>
            <person name="Belov K."/>
            <person name="Bustamante C."/>
            <person name="Castoe T.A."/>
            <person name="Clawson H."/>
            <person name="Crawford A.J."/>
            <person name="Diekhans M."/>
            <person name="Distel D."/>
            <person name="Durbin R."/>
            <person name="Earl D."/>
            <person name="Fujita M.K."/>
            <person name="Gamble T."/>
            <person name="Georges A."/>
            <person name="Gemmell N."/>
            <person name="Gilbert M.T."/>
            <person name="Graves J.M."/>
            <person name="Green R.E."/>
            <person name="Hickey G."/>
            <person name="Jarvis E.D."/>
            <person name="Johnson W."/>
            <person name="Komissarov A."/>
            <person name="Korf I."/>
            <person name="Kuhn R."/>
            <person name="Larkin D.M."/>
            <person name="Lewin H."/>
            <person name="Lopez J.V."/>
            <person name="Ma J."/>
            <person name="Marques-Bonet T."/>
            <person name="Miller W."/>
            <person name="Murphy R."/>
            <person name="Pevzner P."/>
            <person name="Shapiro B."/>
            <person name="Steiner C."/>
            <person name="Tamazian G."/>
            <person name="Venkatesh B."/>
            <person name="Wang J."/>
            <person name="Wayne R."/>
            <person name="Wiley E."/>
            <person name="Yang H."/>
            <person name="Zhang G."/>
            <person name="Haussler D."/>
            <person name="Ryder O."/>
            <person name="O'Brien S.J."/>
        </authorList>
    </citation>
    <scope>NUCLEOTIDE SEQUENCE</scope>
</reference>
<dbReference type="PANTHER" id="PTHR45754">
    <property type="entry name" value="METHYLENETETRAHYDROFOLATE REDUCTASE"/>
    <property type="match status" value="1"/>
</dbReference>
<keyword evidence="6" id="KW-0597">Phosphoprotein</keyword>
<dbReference type="GO" id="GO:0009086">
    <property type="term" value="P:methionine biosynthetic process"/>
    <property type="evidence" value="ECO:0007669"/>
    <property type="project" value="TreeGrafter"/>
</dbReference>
<proteinExistence type="inferred from homology"/>
<dbReference type="AlphaFoldDB" id="A0A671FQ00"/>
<evidence type="ECO:0000256" key="12">
    <source>
        <dbReference type="ARBA" id="ARBA00054272"/>
    </source>
</evidence>
<evidence type="ECO:0000259" key="14">
    <source>
        <dbReference type="Pfam" id="PF21895"/>
    </source>
</evidence>
<evidence type="ECO:0000313" key="15">
    <source>
        <dbReference type="EMBL" id="KAF6345136.1"/>
    </source>
</evidence>
<keyword evidence="9" id="KW-0521">NADP</keyword>
<dbReference type="OMA" id="AWKEEFY"/>
<evidence type="ECO:0000256" key="5">
    <source>
        <dbReference type="ARBA" id="ARBA00022533"/>
    </source>
</evidence>
<dbReference type="Pfam" id="PF21895">
    <property type="entry name" value="MTHFR_C"/>
    <property type="match status" value="1"/>
</dbReference>
<dbReference type="GO" id="GO:0106313">
    <property type="term" value="F:methylenetetrahydrofolate reductase (NADPH) activity"/>
    <property type="evidence" value="ECO:0007669"/>
    <property type="project" value="UniProtKB-EC"/>
</dbReference>
<evidence type="ECO:0000256" key="1">
    <source>
        <dbReference type="ARBA" id="ARBA00001974"/>
    </source>
</evidence>
<keyword evidence="10 13" id="KW-0560">Oxidoreductase</keyword>
<feature type="domain" description="MTHFR SAM-binding regulatory" evidence="14">
    <location>
        <begin position="490"/>
        <end position="791"/>
    </location>
</feature>
<keyword evidence="5" id="KW-0021">Allosteric enzyme</keyword>
<name>A0A671FQ00_RHIFE</name>
<dbReference type="InterPro" id="IPR003171">
    <property type="entry name" value="Mehydrof_redctse-like"/>
</dbReference>
<evidence type="ECO:0000256" key="6">
    <source>
        <dbReference type="ARBA" id="ARBA00022553"/>
    </source>
</evidence>
<comment type="similarity">
    <text evidence="3 13">Belongs to the methylenetetrahydrofolate reductase family.</text>
</comment>
<evidence type="ECO:0000256" key="13">
    <source>
        <dbReference type="RuleBase" id="RU003862"/>
    </source>
</evidence>
<reference evidence="16" key="5">
    <citation type="submission" date="2025-05" db="UniProtKB">
        <authorList>
            <consortium name="Ensembl"/>
        </authorList>
    </citation>
    <scope>IDENTIFICATION</scope>
</reference>
<evidence type="ECO:0000256" key="9">
    <source>
        <dbReference type="ARBA" id="ARBA00022857"/>
    </source>
</evidence>
<evidence type="ECO:0000313" key="17">
    <source>
        <dbReference type="Proteomes" id="UP000472240"/>
    </source>
</evidence>
<dbReference type="GeneID" id="117027712"/>
<evidence type="ECO:0000313" key="16">
    <source>
        <dbReference type="Ensembl" id="ENSRFEP00010024508.1"/>
    </source>
</evidence>
<dbReference type="GO" id="GO:0035999">
    <property type="term" value="P:tetrahydrofolate interconversion"/>
    <property type="evidence" value="ECO:0007669"/>
    <property type="project" value="UniProtKB-UniPathway"/>
</dbReference>